<keyword evidence="6 12" id="KW-0698">rRNA processing</keyword>
<dbReference type="PIRSF" id="PIRSF015601">
    <property type="entry name" value="MTase_slr0722"/>
    <property type="match status" value="1"/>
</dbReference>
<dbReference type="InterPro" id="IPR046887">
    <property type="entry name" value="RsmE_PUA-like"/>
</dbReference>
<accession>A0A1S1V807</accession>
<dbReference type="Pfam" id="PF20260">
    <property type="entry name" value="PUA_4"/>
    <property type="match status" value="1"/>
</dbReference>
<name>A0A1S1V807_9FIRM</name>
<evidence type="ECO:0000256" key="4">
    <source>
        <dbReference type="ARBA" id="ARBA00013673"/>
    </source>
</evidence>
<comment type="subcellular location">
    <subcellularLocation>
        <location evidence="1 12">Cytoplasm</location>
    </subcellularLocation>
</comment>
<dbReference type="InterPro" id="IPR029026">
    <property type="entry name" value="tRNA_m1G_MTases_N"/>
</dbReference>
<sequence length="248" mass="27339">MHRFFVDRSQISGEVVTISGEDLKHIKNVLRLKEGEEVSICDGEENDYVAVIESIDSQEVLLSIVESFKSKGEAPIKLKLYQGLPKGDKMELIVQKCTELGVSEIVPMATKRAVVKLSDEKKIAKKLERWQKIAEEAAKQSKRGRIPLVDRLVTLKEAVSELGEDELALMLYESERENSLKKALRGYDGKNVSVFVGPEGGFEESEAEMLKAAGAKVVSLGNRILRTETAGLAASAVIMYELGDLGDI</sequence>
<evidence type="ECO:0000256" key="10">
    <source>
        <dbReference type="ARBA" id="ARBA00025699"/>
    </source>
</evidence>
<comment type="function">
    <text evidence="10 12">Specifically methylates the N3 position of the uracil ring of uridine 1498 (m3U1498) in 16S rRNA. Acts on the fully assembled 30S ribosomal subunit.</text>
</comment>
<dbReference type="EMBL" id="MKIE01000003">
    <property type="protein sequence ID" value="OHW62555.1"/>
    <property type="molecule type" value="Genomic_DNA"/>
</dbReference>
<dbReference type="GO" id="GO:0005737">
    <property type="term" value="C:cytoplasm"/>
    <property type="evidence" value="ECO:0007669"/>
    <property type="project" value="UniProtKB-SubCell"/>
</dbReference>
<keyword evidence="7 12" id="KW-0489">Methyltransferase</keyword>
<evidence type="ECO:0000256" key="5">
    <source>
        <dbReference type="ARBA" id="ARBA00022490"/>
    </source>
</evidence>
<dbReference type="InterPro" id="IPR046886">
    <property type="entry name" value="RsmE_MTase_dom"/>
</dbReference>
<dbReference type="STRING" id="39480.EUAN_11200"/>
<organism evidence="15 16">
    <name type="scientific">Andreesenia angusta</name>
    <dbReference type="NCBI Taxonomy" id="39480"/>
    <lineage>
        <taxon>Bacteria</taxon>
        <taxon>Bacillati</taxon>
        <taxon>Bacillota</taxon>
        <taxon>Tissierellia</taxon>
        <taxon>Tissierellales</taxon>
        <taxon>Gottschalkiaceae</taxon>
        <taxon>Andreesenia</taxon>
    </lineage>
</organism>
<keyword evidence="8 12" id="KW-0808">Transferase</keyword>
<evidence type="ECO:0000313" key="15">
    <source>
        <dbReference type="EMBL" id="OHW62555.1"/>
    </source>
</evidence>
<evidence type="ECO:0000256" key="7">
    <source>
        <dbReference type="ARBA" id="ARBA00022603"/>
    </source>
</evidence>
<evidence type="ECO:0000256" key="6">
    <source>
        <dbReference type="ARBA" id="ARBA00022552"/>
    </source>
</evidence>
<comment type="similarity">
    <text evidence="2 12">Belongs to the RNA methyltransferase RsmE family.</text>
</comment>
<evidence type="ECO:0000259" key="14">
    <source>
        <dbReference type="Pfam" id="PF20260"/>
    </source>
</evidence>
<dbReference type="NCBIfam" id="NF008709">
    <property type="entry name" value="PRK11713.7-4"/>
    <property type="match status" value="1"/>
</dbReference>
<dbReference type="Proteomes" id="UP000180254">
    <property type="component" value="Unassembled WGS sequence"/>
</dbReference>
<dbReference type="GO" id="GO:0070475">
    <property type="term" value="P:rRNA base methylation"/>
    <property type="evidence" value="ECO:0007669"/>
    <property type="project" value="TreeGrafter"/>
</dbReference>
<feature type="domain" description="Ribosomal RNA small subunit methyltransferase E methyltransferase" evidence="13">
    <location>
        <begin position="73"/>
        <end position="238"/>
    </location>
</feature>
<dbReference type="Gene3D" id="2.40.240.20">
    <property type="entry name" value="Hypothetical PUA domain-like, domain 1"/>
    <property type="match status" value="1"/>
</dbReference>
<dbReference type="Gene3D" id="3.40.1280.10">
    <property type="match status" value="1"/>
</dbReference>
<evidence type="ECO:0000256" key="9">
    <source>
        <dbReference type="ARBA" id="ARBA00022691"/>
    </source>
</evidence>
<reference evidence="15 16" key="1">
    <citation type="submission" date="2016-09" db="EMBL/GenBank/DDBJ databases">
        <title>Genome sequence of Eubacterium angustum.</title>
        <authorList>
            <person name="Poehlein A."/>
            <person name="Daniel R."/>
        </authorList>
    </citation>
    <scope>NUCLEOTIDE SEQUENCE [LARGE SCALE GENOMIC DNA]</scope>
    <source>
        <strain evidence="15 16">DSM 1989</strain>
    </source>
</reference>
<proteinExistence type="inferred from homology"/>
<dbReference type="PANTHER" id="PTHR30027">
    <property type="entry name" value="RIBOSOMAL RNA SMALL SUBUNIT METHYLTRANSFERASE E"/>
    <property type="match status" value="1"/>
</dbReference>
<dbReference type="NCBIfam" id="NF008692">
    <property type="entry name" value="PRK11713.1-5"/>
    <property type="match status" value="1"/>
</dbReference>
<evidence type="ECO:0000256" key="2">
    <source>
        <dbReference type="ARBA" id="ARBA00005528"/>
    </source>
</evidence>
<dbReference type="SUPFAM" id="SSF75217">
    <property type="entry name" value="alpha/beta knot"/>
    <property type="match status" value="1"/>
</dbReference>
<dbReference type="EC" id="2.1.1.193" evidence="3 12"/>
<dbReference type="InterPro" id="IPR006700">
    <property type="entry name" value="RsmE"/>
</dbReference>
<evidence type="ECO:0000256" key="12">
    <source>
        <dbReference type="PIRNR" id="PIRNR015601"/>
    </source>
</evidence>
<evidence type="ECO:0000256" key="1">
    <source>
        <dbReference type="ARBA" id="ARBA00004496"/>
    </source>
</evidence>
<comment type="catalytic activity">
    <reaction evidence="11 12">
        <text>uridine(1498) in 16S rRNA + S-adenosyl-L-methionine = N(3)-methyluridine(1498) in 16S rRNA + S-adenosyl-L-homocysteine + H(+)</text>
        <dbReference type="Rhea" id="RHEA:42920"/>
        <dbReference type="Rhea" id="RHEA-COMP:10283"/>
        <dbReference type="Rhea" id="RHEA-COMP:10284"/>
        <dbReference type="ChEBI" id="CHEBI:15378"/>
        <dbReference type="ChEBI" id="CHEBI:57856"/>
        <dbReference type="ChEBI" id="CHEBI:59789"/>
        <dbReference type="ChEBI" id="CHEBI:65315"/>
        <dbReference type="ChEBI" id="CHEBI:74502"/>
        <dbReference type="EC" id="2.1.1.193"/>
    </reaction>
</comment>
<keyword evidence="9 12" id="KW-0949">S-adenosyl-L-methionine</keyword>
<dbReference type="InterPro" id="IPR029028">
    <property type="entry name" value="Alpha/beta_knot_MTases"/>
</dbReference>
<gene>
    <name evidence="15" type="primary">rsmE</name>
    <name evidence="15" type="ORF">EUAN_11200</name>
</gene>
<dbReference type="RefSeq" id="WP_071062524.1">
    <property type="nucleotide sequence ID" value="NZ_MKIE01000003.1"/>
</dbReference>
<feature type="domain" description="Ribosomal RNA small subunit methyltransferase E PUA-like" evidence="14">
    <location>
        <begin position="18"/>
        <end position="64"/>
    </location>
</feature>
<dbReference type="NCBIfam" id="TIGR00046">
    <property type="entry name" value="RsmE family RNA methyltransferase"/>
    <property type="match status" value="1"/>
</dbReference>
<dbReference type="PANTHER" id="PTHR30027:SF3">
    <property type="entry name" value="16S RRNA (URACIL(1498)-N(3))-METHYLTRANSFERASE"/>
    <property type="match status" value="1"/>
</dbReference>
<dbReference type="OrthoDB" id="9815641at2"/>
<dbReference type="CDD" id="cd18084">
    <property type="entry name" value="RsmE-like"/>
    <property type="match status" value="1"/>
</dbReference>
<evidence type="ECO:0000256" key="11">
    <source>
        <dbReference type="ARBA" id="ARBA00047944"/>
    </source>
</evidence>
<dbReference type="InterPro" id="IPR015947">
    <property type="entry name" value="PUA-like_sf"/>
</dbReference>
<keyword evidence="16" id="KW-1185">Reference proteome</keyword>
<evidence type="ECO:0000313" key="16">
    <source>
        <dbReference type="Proteomes" id="UP000180254"/>
    </source>
</evidence>
<dbReference type="SUPFAM" id="SSF88697">
    <property type="entry name" value="PUA domain-like"/>
    <property type="match status" value="1"/>
</dbReference>
<dbReference type="Pfam" id="PF04452">
    <property type="entry name" value="Methyltrans_RNA"/>
    <property type="match status" value="1"/>
</dbReference>
<protein>
    <recommendedName>
        <fullName evidence="4 12">Ribosomal RNA small subunit methyltransferase E</fullName>
        <ecNumber evidence="3 12">2.1.1.193</ecNumber>
    </recommendedName>
</protein>
<dbReference type="GO" id="GO:0070042">
    <property type="term" value="F:rRNA (uridine-N3-)-methyltransferase activity"/>
    <property type="evidence" value="ECO:0007669"/>
    <property type="project" value="TreeGrafter"/>
</dbReference>
<keyword evidence="5 12" id="KW-0963">Cytoplasm</keyword>
<evidence type="ECO:0000256" key="8">
    <source>
        <dbReference type="ARBA" id="ARBA00022679"/>
    </source>
</evidence>
<evidence type="ECO:0000259" key="13">
    <source>
        <dbReference type="Pfam" id="PF04452"/>
    </source>
</evidence>
<evidence type="ECO:0000256" key="3">
    <source>
        <dbReference type="ARBA" id="ARBA00012328"/>
    </source>
</evidence>
<dbReference type="AlphaFoldDB" id="A0A1S1V807"/>
<comment type="caution">
    <text evidence="15">The sequence shown here is derived from an EMBL/GenBank/DDBJ whole genome shotgun (WGS) entry which is preliminary data.</text>
</comment>